<name>A0A1N6UP35_9BACI</name>
<evidence type="ECO:0000313" key="8">
    <source>
        <dbReference type="Proteomes" id="UP000186385"/>
    </source>
</evidence>
<dbReference type="NCBIfam" id="TIGR02479">
    <property type="entry name" value="FliA_WhiG"/>
    <property type="match status" value="1"/>
</dbReference>
<dbReference type="OrthoDB" id="9799825at2"/>
<evidence type="ECO:0000256" key="4">
    <source>
        <dbReference type="ARBA" id="ARBA00023163"/>
    </source>
</evidence>
<dbReference type="SUPFAM" id="SSF88946">
    <property type="entry name" value="Sigma2 domain of RNA polymerase sigma factors"/>
    <property type="match status" value="1"/>
</dbReference>
<gene>
    <name evidence="6" type="ORF">B1B05_08210</name>
    <name evidence="7" type="ORF">SAMN05443094_103319</name>
</gene>
<evidence type="ECO:0000256" key="2">
    <source>
        <dbReference type="ARBA" id="ARBA00023082"/>
    </source>
</evidence>
<dbReference type="Gene3D" id="1.20.140.160">
    <property type="match status" value="1"/>
</dbReference>
<reference evidence="7 8" key="1">
    <citation type="submission" date="2017-01" db="EMBL/GenBank/DDBJ databases">
        <authorList>
            <person name="Mah S.A."/>
            <person name="Swanson W.J."/>
            <person name="Moy G.W."/>
            <person name="Vacquier V.D."/>
        </authorList>
    </citation>
    <scope>NUCLEOTIDE SEQUENCE [LARGE SCALE GENOMIC DNA]</scope>
    <source>
        <strain evidence="7 8">NIO-1016</strain>
    </source>
</reference>
<dbReference type="Proteomes" id="UP000186385">
    <property type="component" value="Unassembled WGS sequence"/>
</dbReference>
<dbReference type="PIRSF" id="PIRSF000770">
    <property type="entry name" value="RNA_pol_sigma-SigE/K"/>
    <property type="match status" value="1"/>
</dbReference>
<dbReference type="PANTHER" id="PTHR30385:SF7">
    <property type="entry name" value="RNA POLYMERASE SIGMA FACTOR FLIA"/>
    <property type="match status" value="1"/>
</dbReference>
<dbReference type="PROSITE" id="PS00716">
    <property type="entry name" value="SIGMA70_2"/>
    <property type="match status" value="1"/>
</dbReference>
<dbReference type="Gene3D" id="1.10.1740.10">
    <property type="match status" value="1"/>
</dbReference>
<dbReference type="InterPro" id="IPR007627">
    <property type="entry name" value="RNA_pol_sigma70_r2"/>
</dbReference>
<reference evidence="9" key="2">
    <citation type="submission" date="2017-03" db="EMBL/GenBank/DDBJ databases">
        <title>Bacillus sp. V-88(T) DSM27956, whole genome shotgun sequencing project.</title>
        <authorList>
            <person name="Dastager S.G."/>
            <person name="Neurgaonkar P.S."/>
            <person name="Dharne M.S."/>
        </authorList>
    </citation>
    <scope>NUCLEOTIDE SEQUENCE [LARGE SCALE GENOMIC DNA]</scope>
    <source>
        <strain evidence="9">DSM 25145</strain>
    </source>
</reference>
<dbReference type="EMBL" id="FTLX01000003">
    <property type="protein sequence ID" value="SIQ67046.1"/>
    <property type="molecule type" value="Genomic_DNA"/>
</dbReference>
<keyword evidence="9" id="KW-1185">Reference proteome</keyword>
<keyword evidence="1" id="KW-0805">Transcription regulation</keyword>
<accession>A0A1N6UP35</accession>
<dbReference type="InterPro" id="IPR007630">
    <property type="entry name" value="RNA_pol_sigma70_r4"/>
</dbReference>
<dbReference type="NCBIfam" id="TIGR02937">
    <property type="entry name" value="sigma70-ECF"/>
    <property type="match status" value="1"/>
</dbReference>
<dbReference type="InterPro" id="IPR012845">
    <property type="entry name" value="RNA_pol_sigma_FliA_WhiG"/>
</dbReference>
<dbReference type="NCBIfam" id="NF005413">
    <property type="entry name" value="PRK06986.1"/>
    <property type="match status" value="1"/>
</dbReference>
<dbReference type="InterPro" id="IPR014284">
    <property type="entry name" value="RNA_pol_sigma-70_dom"/>
</dbReference>
<dbReference type="InterPro" id="IPR013324">
    <property type="entry name" value="RNA_pol_sigma_r3/r4-like"/>
</dbReference>
<dbReference type="Pfam" id="PF04539">
    <property type="entry name" value="Sigma70_r3"/>
    <property type="match status" value="1"/>
</dbReference>
<dbReference type="AlphaFoldDB" id="A0A1N6UP35"/>
<dbReference type="GO" id="GO:0016987">
    <property type="term" value="F:sigma factor activity"/>
    <property type="evidence" value="ECO:0007669"/>
    <property type="project" value="UniProtKB-KW"/>
</dbReference>
<dbReference type="CDD" id="cd06171">
    <property type="entry name" value="Sigma70_r4"/>
    <property type="match status" value="1"/>
</dbReference>
<evidence type="ECO:0000313" key="7">
    <source>
        <dbReference type="EMBL" id="SIQ67046.1"/>
    </source>
</evidence>
<dbReference type="GO" id="GO:0006352">
    <property type="term" value="P:DNA-templated transcription initiation"/>
    <property type="evidence" value="ECO:0007669"/>
    <property type="project" value="InterPro"/>
</dbReference>
<evidence type="ECO:0000259" key="5">
    <source>
        <dbReference type="PROSITE" id="PS00716"/>
    </source>
</evidence>
<keyword evidence="4" id="KW-0804">Transcription</keyword>
<dbReference type="STRING" id="1017273.SAMN05443094_103319"/>
<proteinExistence type="predicted"/>
<dbReference type="NCBIfam" id="NF005809">
    <property type="entry name" value="PRK07670.1"/>
    <property type="match status" value="1"/>
</dbReference>
<sequence length="253" mass="29217">MAKRIPEDEQQLWERWKKDQNPEDGDALVARYMPLVTFHCRRIGASLPKSVRREEVASFGMAGLYDALLKFEPSRDLKFDTYASFRIRGAILDGLRKEDWLPRAAREKSKKIEAAASKLEQKYLRSVTPEEVAAELGVKVEEVQDTMAEYFFSHILSVDEQVHDQDQQETTGFVLKDQRTKTPEEELVKQEQIEELASQIKKLTEKEQLVVDLFYKEELTLTEIGEVLGLSTSRISQIHSKALFKLRQQLTKA</sequence>
<keyword evidence="3" id="KW-0238">DNA-binding</keyword>
<evidence type="ECO:0000256" key="1">
    <source>
        <dbReference type="ARBA" id="ARBA00023015"/>
    </source>
</evidence>
<evidence type="ECO:0000313" key="9">
    <source>
        <dbReference type="Proteomes" id="UP000215545"/>
    </source>
</evidence>
<dbReference type="InterPro" id="IPR000943">
    <property type="entry name" value="RNA_pol_sigma70"/>
</dbReference>
<dbReference type="InterPro" id="IPR013325">
    <property type="entry name" value="RNA_pol_sigma_r2"/>
</dbReference>
<evidence type="ECO:0000256" key="3">
    <source>
        <dbReference type="ARBA" id="ARBA00023125"/>
    </source>
</evidence>
<dbReference type="Pfam" id="PF04542">
    <property type="entry name" value="Sigma70_r2"/>
    <property type="match status" value="1"/>
</dbReference>
<protein>
    <submittedName>
        <fullName evidence="6">FliA/WhiG family RNA polymerase sigma factor</fullName>
    </submittedName>
    <submittedName>
        <fullName evidence="7">RNA polymerase, sigma 28 subunit, SigD/FliA/WhiG</fullName>
    </submittedName>
</protein>
<keyword evidence="2" id="KW-0731">Sigma factor</keyword>
<organism evidence="7 8">
    <name type="scientific">Domibacillus enclensis</name>
    <dbReference type="NCBI Taxonomy" id="1017273"/>
    <lineage>
        <taxon>Bacteria</taxon>
        <taxon>Bacillati</taxon>
        <taxon>Bacillota</taxon>
        <taxon>Bacilli</taxon>
        <taxon>Bacillales</taxon>
        <taxon>Bacillaceae</taxon>
        <taxon>Domibacillus</taxon>
    </lineage>
</organism>
<reference evidence="6" key="3">
    <citation type="submission" date="2017-03" db="EMBL/GenBank/DDBJ databases">
        <authorList>
            <person name="Dastager S.G."/>
            <person name="Neurgaonkar P.S."/>
            <person name="Dharne M.S."/>
        </authorList>
    </citation>
    <scope>NUCLEOTIDE SEQUENCE</scope>
    <source>
        <strain evidence="6">DSM 25145</strain>
    </source>
</reference>
<dbReference type="PRINTS" id="PR00046">
    <property type="entry name" value="SIGMA70FCT"/>
</dbReference>
<dbReference type="Pfam" id="PF04545">
    <property type="entry name" value="Sigma70_r4"/>
    <property type="match status" value="1"/>
</dbReference>
<dbReference type="RefSeq" id="WP_045850015.1">
    <property type="nucleotide sequence ID" value="NZ_FTLX01000003.1"/>
</dbReference>
<dbReference type="InterPro" id="IPR007624">
    <property type="entry name" value="RNA_pol_sigma70_r3"/>
</dbReference>
<dbReference type="PANTHER" id="PTHR30385">
    <property type="entry name" value="SIGMA FACTOR F FLAGELLAR"/>
    <property type="match status" value="1"/>
</dbReference>
<evidence type="ECO:0000313" key="6">
    <source>
        <dbReference type="EMBL" id="OXS78573.1"/>
    </source>
</evidence>
<dbReference type="Proteomes" id="UP000215545">
    <property type="component" value="Unassembled WGS sequence"/>
</dbReference>
<dbReference type="GO" id="GO:0003899">
    <property type="term" value="F:DNA-directed RNA polymerase activity"/>
    <property type="evidence" value="ECO:0007669"/>
    <property type="project" value="InterPro"/>
</dbReference>
<feature type="domain" description="RNA polymerase sigma-70" evidence="5">
    <location>
        <begin position="220"/>
        <end position="246"/>
    </location>
</feature>
<dbReference type="SUPFAM" id="SSF88659">
    <property type="entry name" value="Sigma3 and sigma4 domains of RNA polymerase sigma factors"/>
    <property type="match status" value="2"/>
</dbReference>
<dbReference type="EMBL" id="MWSK01000003">
    <property type="protein sequence ID" value="OXS78573.1"/>
    <property type="molecule type" value="Genomic_DNA"/>
</dbReference>
<dbReference type="GO" id="GO:0003677">
    <property type="term" value="F:DNA binding"/>
    <property type="evidence" value="ECO:0007669"/>
    <property type="project" value="UniProtKB-KW"/>
</dbReference>